<feature type="compositionally biased region" description="Polar residues" evidence="1">
    <location>
        <begin position="117"/>
        <end position="127"/>
    </location>
</feature>
<dbReference type="AlphaFoldDB" id="A0AAW9REJ5"/>
<sequence length="127" mass="14332">MGTIYFLGVVAVCAIVFVWLLGRSAGRKRSQAAARGRHTKPLYQHRMSGHTVLGSHTGNLPSETHDMWHTRRPHAQKEHWDEAEGTRITATRLRSDDEADERDDDEMTMGTIEFTPTKISRTGSDDN</sequence>
<comment type="caution">
    <text evidence="3">The sequence shown here is derived from an EMBL/GenBank/DDBJ whole genome shotgun (WGS) entry which is preliminary data.</text>
</comment>
<feature type="compositionally biased region" description="Basic residues" evidence="1">
    <location>
        <begin position="29"/>
        <end position="40"/>
    </location>
</feature>
<reference evidence="3 4" key="1">
    <citation type="submission" date="2024-02" db="EMBL/GenBank/DDBJ databases">
        <title>A novel Wenzhouxiangellaceae bacterium, isolated from coastal sediments.</title>
        <authorList>
            <person name="Du Z.-J."/>
            <person name="Ye Y.-Q."/>
            <person name="Zhang X.-Y."/>
        </authorList>
    </citation>
    <scope>NUCLEOTIDE SEQUENCE [LARGE SCALE GENOMIC DNA]</scope>
    <source>
        <strain evidence="3 4">CH-27</strain>
    </source>
</reference>
<feature type="compositionally biased region" description="Acidic residues" evidence="1">
    <location>
        <begin position="97"/>
        <end position="107"/>
    </location>
</feature>
<dbReference type="RefSeq" id="WP_354695524.1">
    <property type="nucleotide sequence ID" value="NZ_JAZHOG010000007.1"/>
</dbReference>
<keyword evidence="2" id="KW-0812">Transmembrane</keyword>
<organism evidence="3 4">
    <name type="scientific">Elongatibacter sediminis</name>
    <dbReference type="NCBI Taxonomy" id="3119006"/>
    <lineage>
        <taxon>Bacteria</taxon>
        <taxon>Pseudomonadati</taxon>
        <taxon>Pseudomonadota</taxon>
        <taxon>Gammaproteobacteria</taxon>
        <taxon>Chromatiales</taxon>
        <taxon>Wenzhouxiangellaceae</taxon>
        <taxon>Elongatibacter</taxon>
    </lineage>
</organism>
<evidence type="ECO:0000256" key="2">
    <source>
        <dbReference type="SAM" id="Phobius"/>
    </source>
</evidence>
<evidence type="ECO:0000313" key="3">
    <source>
        <dbReference type="EMBL" id="MEJ8568201.1"/>
    </source>
</evidence>
<dbReference type="Proteomes" id="UP001359886">
    <property type="component" value="Unassembled WGS sequence"/>
</dbReference>
<keyword evidence="4" id="KW-1185">Reference proteome</keyword>
<feature type="transmembrane region" description="Helical" evidence="2">
    <location>
        <begin position="6"/>
        <end position="22"/>
    </location>
</feature>
<name>A0AAW9REJ5_9GAMM</name>
<proteinExistence type="predicted"/>
<gene>
    <name evidence="3" type="ORF">V3330_11245</name>
</gene>
<protein>
    <submittedName>
        <fullName evidence="3">Uncharacterized protein</fullName>
    </submittedName>
</protein>
<dbReference type="EMBL" id="JAZHOG010000007">
    <property type="protein sequence ID" value="MEJ8568201.1"/>
    <property type="molecule type" value="Genomic_DNA"/>
</dbReference>
<keyword evidence="2" id="KW-1133">Transmembrane helix</keyword>
<feature type="region of interest" description="Disordered" evidence="1">
    <location>
        <begin position="29"/>
        <end position="127"/>
    </location>
</feature>
<keyword evidence="2" id="KW-0472">Membrane</keyword>
<accession>A0AAW9REJ5</accession>
<evidence type="ECO:0000313" key="4">
    <source>
        <dbReference type="Proteomes" id="UP001359886"/>
    </source>
</evidence>
<feature type="compositionally biased region" description="Basic and acidic residues" evidence="1">
    <location>
        <begin position="63"/>
        <end position="85"/>
    </location>
</feature>
<evidence type="ECO:0000256" key="1">
    <source>
        <dbReference type="SAM" id="MobiDB-lite"/>
    </source>
</evidence>